<reference evidence="1 2" key="1">
    <citation type="submission" date="2020-08" db="EMBL/GenBank/DDBJ databases">
        <title>Genomic Encyclopedia of Type Strains, Phase IV (KMG-IV): sequencing the most valuable type-strain genomes for metagenomic binning, comparative biology and taxonomic classification.</title>
        <authorList>
            <person name="Goeker M."/>
        </authorList>
    </citation>
    <scope>NUCLEOTIDE SEQUENCE [LARGE SCALE GENOMIC DNA]</scope>
    <source>
        <strain evidence="1 2">DSM 25966</strain>
    </source>
</reference>
<comment type="caution">
    <text evidence="1">The sequence shown here is derived from an EMBL/GenBank/DDBJ whole genome shotgun (WGS) entry which is preliminary data.</text>
</comment>
<protein>
    <submittedName>
        <fullName evidence="1">Uncharacterized protein</fullName>
    </submittedName>
</protein>
<accession>A0A840ALC8</accession>
<sequence>MGKLMRRLVEALITVIDAAEPLETMKVRRAPLQSRRGMARRSQLDFGFGYRRQ</sequence>
<name>A0A840ALC8_9HYPH</name>
<dbReference type="Proteomes" id="UP000553963">
    <property type="component" value="Unassembled WGS sequence"/>
</dbReference>
<dbReference type="AlphaFoldDB" id="A0A840ALC8"/>
<evidence type="ECO:0000313" key="1">
    <source>
        <dbReference type="EMBL" id="MBB3930063.1"/>
    </source>
</evidence>
<dbReference type="EMBL" id="JACIDS010000002">
    <property type="protein sequence ID" value="MBB3930063.1"/>
    <property type="molecule type" value="Genomic_DNA"/>
</dbReference>
<proteinExistence type="predicted"/>
<keyword evidence="2" id="KW-1185">Reference proteome</keyword>
<evidence type="ECO:0000313" key="2">
    <source>
        <dbReference type="Proteomes" id="UP000553963"/>
    </source>
</evidence>
<organism evidence="1 2">
    <name type="scientific">Kaistia hirudinis</name>
    <dbReference type="NCBI Taxonomy" id="1293440"/>
    <lineage>
        <taxon>Bacteria</taxon>
        <taxon>Pseudomonadati</taxon>
        <taxon>Pseudomonadota</taxon>
        <taxon>Alphaproteobacteria</taxon>
        <taxon>Hyphomicrobiales</taxon>
        <taxon>Kaistiaceae</taxon>
        <taxon>Kaistia</taxon>
    </lineage>
</organism>
<gene>
    <name evidence="1" type="ORF">GGR25_001102</name>
</gene>